<evidence type="ECO:0000256" key="6">
    <source>
        <dbReference type="ARBA" id="ARBA00048178"/>
    </source>
</evidence>
<evidence type="ECO:0000256" key="5">
    <source>
        <dbReference type="ARBA" id="ARBA00032897"/>
    </source>
</evidence>
<dbReference type="GO" id="GO:0016301">
    <property type="term" value="F:kinase activity"/>
    <property type="evidence" value="ECO:0007669"/>
    <property type="project" value="InterPro"/>
</dbReference>
<dbReference type="InterPro" id="IPR010488">
    <property type="entry name" value="Zeta_toxin_domain"/>
</dbReference>
<keyword evidence="3" id="KW-0547">Nucleotide-binding</keyword>
<evidence type="ECO:0000256" key="3">
    <source>
        <dbReference type="ARBA" id="ARBA00022741"/>
    </source>
</evidence>
<dbReference type="SUPFAM" id="SSF52540">
    <property type="entry name" value="P-loop containing nucleoside triphosphate hydrolases"/>
    <property type="match status" value="1"/>
</dbReference>
<dbReference type="GO" id="GO:0005524">
    <property type="term" value="F:ATP binding"/>
    <property type="evidence" value="ECO:0007669"/>
    <property type="project" value="UniProtKB-KW"/>
</dbReference>
<reference evidence="9 10" key="1">
    <citation type="submission" date="2019-06" db="EMBL/GenBank/DDBJ databases">
        <title>Sequencing the genomes of 1000 actinobacteria strains.</title>
        <authorList>
            <person name="Klenk H.-P."/>
        </authorList>
    </citation>
    <scope>NUCLEOTIDE SEQUENCE [LARGE SCALE GENOMIC DNA]</scope>
    <source>
        <strain evidence="9 10">DSM 19560</strain>
    </source>
</reference>
<dbReference type="Pfam" id="PF06414">
    <property type="entry name" value="Zeta_toxin"/>
    <property type="match status" value="1"/>
</dbReference>
<dbReference type="Gene3D" id="3.40.50.300">
    <property type="entry name" value="P-loop containing nucleotide triphosphate hydrolases"/>
    <property type="match status" value="1"/>
</dbReference>
<sequence length="328" mass="36890">MSELFHPDPQWLRDRWERRVRDRIFDGARSSPSPVVVLVGGQPGAGKTAAAARSAQLHPTERLTVLEGDDYRQFHPDYKRLVRLDPLRMPAVTQEVSGPMVAAAVNHAQREKISVTIEGTFRDSELVTATAGEFHQAGFYVHAVVVAVQPVQSLISTVDRYVSAIENDRDGRWTPVAAHDAALSGMPRTVRALGESQDVDQVTVMRRDGSVVLDLHRPASVERGRNAAHAVLEEHRRPLASVERGIWLQLYDQLDRTFRDMAVLREIRHDDQVERSWRQLERARSYILATTGNSSSTHRPGPVLEQAPHIGNQLRRESDRERRGPQGL</sequence>
<dbReference type="EC" id="2.7.1.176" evidence="2"/>
<feature type="compositionally biased region" description="Polar residues" evidence="7">
    <location>
        <begin position="289"/>
        <end position="298"/>
    </location>
</feature>
<keyword evidence="10" id="KW-1185">Reference proteome</keyword>
<dbReference type="Proteomes" id="UP000318297">
    <property type="component" value="Unassembled WGS sequence"/>
</dbReference>
<evidence type="ECO:0000313" key="9">
    <source>
        <dbReference type="EMBL" id="TWE11472.1"/>
    </source>
</evidence>
<comment type="similarity">
    <text evidence="1">Belongs to the zeta toxin family.</text>
</comment>
<evidence type="ECO:0000256" key="7">
    <source>
        <dbReference type="SAM" id="MobiDB-lite"/>
    </source>
</evidence>
<dbReference type="InterPro" id="IPR027417">
    <property type="entry name" value="P-loop_NTPase"/>
</dbReference>
<evidence type="ECO:0000256" key="1">
    <source>
        <dbReference type="ARBA" id="ARBA00009104"/>
    </source>
</evidence>
<feature type="domain" description="Zeta toxin" evidence="8">
    <location>
        <begin position="23"/>
        <end position="213"/>
    </location>
</feature>
<dbReference type="RefSeq" id="WP_145224770.1">
    <property type="nucleotide sequence ID" value="NZ_VIVQ01000001.1"/>
</dbReference>
<accession>A0A561E793</accession>
<evidence type="ECO:0000256" key="2">
    <source>
        <dbReference type="ARBA" id="ARBA00011963"/>
    </source>
</evidence>
<gene>
    <name evidence="9" type="ORF">BKA23_0240</name>
</gene>
<comment type="caution">
    <text evidence="9">The sequence shown here is derived from an EMBL/GenBank/DDBJ whole genome shotgun (WGS) entry which is preliminary data.</text>
</comment>
<dbReference type="AlphaFoldDB" id="A0A561E793"/>
<proteinExistence type="inferred from homology"/>
<protein>
    <recommendedName>
        <fullName evidence="5">UDP-N-acetylglucosamine kinase</fullName>
        <ecNumber evidence="2">2.7.1.176</ecNumber>
    </recommendedName>
    <alternativeName>
        <fullName evidence="5">UDP-N-acetylglucosamine kinase</fullName>
    </alternativeName>
</protein>
<keyword evidence="4" id="KW-0067">ATP-binding</keyword>
<organism evidence="9 10">
    <name type="scientific">Rudaeicoccus suwonensis</name>
    <dbReference type="NCBI Taxonomy" id="657409"/>
    <lineage>
        <taxon>Bacteria</taxon>
        <taxon>Bacillati</taxon>
        <taxon>Actinomycetota</taxon>
        <taxon>Actinomycetes</taxon>
        <taxon>Micrococcales</taxon>
        <taxon>Dermacoccaceae</taxon>
        <taxon>Rudaeicoccus</taxon>
    </lineage>
</organism>
<evidence type="ECO:0000259" key="8">
    <source>
        <dbReference type="Pfam" id="PF06414"/>
    </source>
</evidence>
<dbReference type="EMBL" id="VIVQ01000001">
    <property type="protein sequence ID" value="TWE11472.1"/>
    <property type="molecule type" value="Genomic_DNA"/>
</dbReference>
<evidence type="ECO:0000313" key="10">
    <source>
        <dbReference type="Proteomes" id="UP000318297"/>
    </source>
</evidence>
<dbReference type="OrthoDB" id="9792687at2"/>
<name>A0A561E793_9MICO</name>
<evidence type="ECO:0000256" key="4">
    <source>
        <dbReference type="ARBA" id="ARBA00022840"/>
    </source>
</evidence>
<comment type="catalytic activity">
    <reaction evidence="6">
        <text>UDP-N-acetyl-alpha-D-glucosamine + ATP = UDP-N-acetyl-alpha-D-glucosamine 3'-phosphate + ADP + H(+)</text>
        <dbReference type="Rhea" id="RHEA:32671"/>
        <dbReference type="ChEBI" id="CHEBI:15378"/>
        <dbReference type="ChEBI" id="CHEBI:30616"/>
        <dbReference type="ChEBI" id="CHEBI:57705"/>
        <dbReference type="ChEBI" id="CHEBI:64353"/>
        <dbReference type="ChEBI" id="CHEBI:456216"/>
        <dbReference type="EC" id="2.7.1.176"/>
    </reaction>
</comment>
<feature type="compositionally biased region" description="Basic and acidic residues" evidence="7">
    <location>
        <begin position="314"/>
        <end position="328"/>
    </location>
</feature>
<feature type="region of interest" description="Disordered" evidence="7">
    <location>
        <begin position="289"/>
        <end position="328"/>
    </location>
</feature>